<sequence>MDFTKNTNLSIEKISENKTSGTELSVTKIYDSTAEKTFTNNAFSHFVTDTMTILWEPADSGCRLLRCFGNSPILNVPDMIDGRTVSEMGAYCFSRSRPRFPEKIYKTIFIDIENQETTLESGQAFNQKDFDFSAFGTELDGTFLEEITLPDCATTLHNAAFYNCRKLKKLSVGTAISGIGSDEFMNDSQLEHLIIRGKDSEATGLPLILERIAENITVSFCPDSSSSPESIVFFPEYYEWLDEISPAHIFSRSIHGEGFRMRKSFENGILNYRKYDSCLENALTVESPESLCKIALNRLRWPSRLEDIFREKYENVIKKYMGTAFTLAVKDQDFPMLQFICEHFSPDASALASAIDQCIEKEWGEGNAFLIEAKHKSFSKKTFDFDLDF</sequence>
<evidence type="ECO:0000313" key="2">
    <source>
        <dbReference type="Proteomes" id="UP000095390"/>
    </source>
</evidence>
<protein>
    <recommendedName>
        <fullName evidence="3">Leucine-rich repeat domain, L domain-like</fullName>
    </recommendedName>
</protein>
<evidence type="ECO:0008006" key="3">
    <source>
        <dbReference type="Google" id="ProtNLM"/>
    </source>
</evidence>
<dbReference type="OrthoDB" id="1824119at2"/>
<dbReference type="Proteomes" id="UP000095390">
    <property type="component" value="Unassembled WGS sequence"/>
</dbReference>
<dbReference type="AlphaFoldDB" id="A0A173SL56"/>
<dbReference type="RefSeq" id="WP_055182679.1">
    <property type="nucleotide sequence ID" value="NZ_CAUAFF010000004.1"/>
</dbReference>
<dbReference type="Gene3D" id="3.80.10.10">
    <property type="entry name" value="Ribonuclease Inhibitor"/>
    <property type="match status" value="1"/>
</dbReference>
<reference evidence="1 2" key="1">
    <citation type="submission" date="2015-09" db="EMBL/GenBank/DDBJ databases">
        <authorList>
            <consortium name="Pathogen Informatics"/>
        </authorList>
    </citation>
    <scope>NUCLEOTIDE SEQUENCE [LARGE SCALE GENOMIC DNA]</scope>
    <source>
        <strain evidence="1 2">2789STDY5834966</strain>
    </source>
</reference>
<gene>
    <name evidence="1" type="ORF">ERS852578_00981</name>
</gene>
<dbReference type="EMBL" id="CYYC01000009">
    <property type="protein sequence ID" value="CUM90409.1"/>
    <property type="molecule type" value="Genomic_DNA"/>
</dbReference>
<name>A0A173SL56_9FIRM</name>
<dbReference type="InterPro" id="IPR026906">
    <property type="entry name" value="LRR_5"/>
</dbReference>
<dbReference type="InterPro" id="IPR032675">
    <property type="entry name" value="LRR_dom_sf"/>
</dbReference>
<evidence type="ECO:0000313" key="1">
    <source>
        <dbReference type="EMBL" id="CUM90409.1"/>
    </source>
</evidence>
<accession>A0A173SL56</accession>
<organism evidence="1 2">
    <name type="scientific">Anaerobutyricum hallii</name>
    <dbReference type="NCBI Taxonomy" id="39488"/>
    <lineage>
        <taxon>Bacteria</taxon>
        <taxon>Bacillati</taxon>
        <taxon>Bacillota</taxon>
        <taxon>Clostridia</taxon>
        <taxon>Lachnospirales</taxon>
        <taxon>Lachnospiraceae</taxon>
        <taxon>Anaerobutyricum</taxon>
    </lineage>
</organism>
<dbReference type="Pfam" id="PF13306">
    <property type="entry name" value="LRR_5"/>
    <property type="match status" value="1"/>
</dbReference>
<proteinExistence type="predicted"/>